<evidence type="ECO:0000313" key="4">
    <source>
        <dbReference type="Proteomes" id="UP000306229"/>
    </source>
</evidence>
<name>A0A5B7TUN3_9FLAO</name>
<dbReference type="Proteomes" id="UP000306229">
    <property type="component" value="Chromosome"/>
</dbReference>
<sequence>MKKLKLGVLFSVLSLTIMSCSSDDPDSLTTANITKSIDENAADGTIVATVSGTSNAGNVSFSILNQTPAGAMTINAATGELTVADATIFDFETNPEITAEVQVSTENLIENSSVIINLNDIDDIEFLLSTSKNTYKNASDGNWVAITVAEYNNLEDKLNEVSRAGASEAEFNSTTASQEGGSSSFTVSKNNSGQLISKSVSPSKTATTTIPNGGYLIAFKYEVNPYGGAITDAKVKQSSTSNYSGFANIGGSLPSHTSTDADTFYFVLKGNTTATTAVGHMAFYKSSSNSTLFKRISGTSYYYSGSDSNILGSGAFDGGGTGIVWLQQGLCTTQKQW</sequence>
<keyword evidence="4" id="KW-1185">Reference proteome</keyword>
<dbReference type="SUPFAM" id="SSF49313">
    <property type="entry name" value="Cadherin-like"/>
    <property type="match status" value="1"/>
</dbReference>
<gene>
    <name evidence="3" type="ORF">FF125_11145</name>
</gene>
<dbReference type="OrthoDB" id="1439291at2"/>
<dbReference type="CDD" id="cd11304">
    <property type="entry name" value="Cadherin_repeat"/>
    <property type="match status" value="1"/>
</dbReference>
<dbReference type="GO" id="GO:0007156">
    <property type="term" value="P:homophilic cell adhesion via plasma membrane adhesion molecules"/>
    <property type="evidence" value="ECO:0007669"/>
    <property type="project" value="InterPro"/>
</dbReference>
<dbReference type="KEGG" id="fbe:FF125_11145"/>
<reference evidence="3 4" key="1">
    <citation type="submission" date="2019-05" db="EMBL/GenBank/DDBJ databases">
        <title>Algicella ahnfeltiae gen. nov., sp. nov., a novel marine bacterium of the family Flavobacteriaceae isolated from a red alga.</title>
        <authorList>
            <person name="Nedashkovskaya O.I."/>
            <person name="Kukhlevskiy A.D."/>
            <person name="Kim S.-G."/>
            <person name="Zhukova N.V."/>
            <person name="Mikhailov V.V."/>
        </authorList>
    </citation>
    <scope>NUCLEOTIDE SEQUENCE [LARGE SCALE GENOMIC DNA]</scope>
    <source>
        <strain evidence="3 4">10Alg115</strain>
    </source>
</reference>
<evidence type="ECO:0000313" key="3">
    <source>
        <dbReference type="EMBL" id="QCX38964.1"/>
    </source>
</evidence>
<accession>A0A5B7TUN3</accession>
<dbReference type="PROSITE" id="PS50268">
    <property type="entry name" value="CADHERIN_2"/>
    <property type="match status" value="1"/>
</dbReference>
<dbReference type="EMBL" id="CP040749">
    <property type="protein sequence ID" value="QCX38964.1"/>
    <property type="molecule type" value="Genomic_DNA"/>
</dbReference>
<dbReference type="InterPro" id="IPR015919">
    <property type="entry name" value="Cadherin-like_sf"/>
</dbReference>
<dbReference type="InterPro" id="IPR002126">
    <property type="entry name" value="Cadherin-like_dom"/>
</dbReference>
<organism evidence="3 4">
    <name type="scientific">Aureibaculum algae</name>
    <dbReference type="NCBI Taxonomy" id="2584122"/>
    <lineage>
        <taxon>Bacteria</taxon>
        <taxon>Pseudomonadati</taxon>
        <taxon>Bacteroidota</taxon>
        <taxon>Flavobacteriia</taxon>
        <taxon>Flavobacteriales</taxon>
        <taxon>Flavobacteriaceae</taxon>
        <taxon>Aureibaculum</taxon>
    </lineage>
</organism>
<feature type="chain" id="PRO_5022948801" evidence="1">
    <location>
        <begin position="22"/>
        <end position="337"/>
    </location>
</feature>
<dbReference type="GO" id="GO:0005509">
    <property type="term" value="F:calcium ion binding"/>
    <property type="evidence" value="ECO:0007669"/>
    <property type="project" value="InterPro"/>
</dbReference>
<evidence type="ECO:0000259" key="2">
    <source>
        <dbReference type="PROSITE" id="PS50268"/>
    </source>
</evidence>
<dbReference type="RefSeq" id="WP_138949841.1">
    <property type="nucleotide sequence ID" value="NZ_CP040749.1"/>
</dbReference>
<evidence type="ECO:0000256" key="1">
    <source>
        <dbReference type="SAM" id="SignalP"/>
    </source>
</evidence>
<dbReference type="AlphaFoldDB" id="A0A5B7TUN3"/>
<proteinExistence type="predicted"/>
<keyword evidence="1" id="KW-0732">Signal</keyword>
<feature type="domain" description="Cadherin" evidence="2">
    <location>
        <begin position="29"/>
        <end position="126"/>
    </location>
</feature>
<dbReference type="GO" id="GO:0016020">
    <property type="term" value="C:membrane"/>
    <property type="evidence" value="ECO:0007669"/>
    <property type="project" value="InterPro"/>
</dbReference>
<protein>
    <submittedName>
        <fullName evidence="3">Cadherin repeat domain-containing protein</fullName>
    </submittedName>
</protein>
<feature type="signal peptide" evidence="1">
    <location>
        <begin position="1"/>
        <end position="21"/>
    </location>
</feature>
<dbReference type="PROSITE" id="PS51257">
    <property type="entry name" value="PROKAR_LIPOPROTEIN"/>
    <property type="match status" value="1"/>
</dbReference>
<dbReference type="Gene3D" id="2.60.40.60">
    <property type="entry name" value="Cadherins"/>
    <property type="match status" value="1"/>
</dbReference>